<dbReference type="CDD" id="cd03316">
    <property type="entry name" value="MR_like"/>
    <property type="match status" value="1"/>
</dbReference>
<dbReference type="Gene3D" id="3.20.20.120">
    <property type="entry name" value="Enolase-like C-terminal domain"/>
    <property type="match status" value="1"/>
</dbReference>
<sequence length="374" mass="40100">MKITRISLFAQDQPFRDGTYTCSGGRSAEGFESSIAKIETDAGITGWGEMAPLGSFYDPAFVGGARAGLAELAPALIGQDPAQVDAINQRMDLLLNGHPYAKAALDMACWDIKAKQAGIPLAEALGGRFGDRMALYRSVPQAAPEAMALRAKKYIAEGYRRLQVKVGLEVKDDIARMEAVLDAVPTGTVIFADANAAWRQQQALEFLRATRDLDYVLEQPCASYEANLAVRAHCDRPLVLDETIDGLSSFMRAWSDRLIDGITIKVTRVGGITKAKLIRDAAAGLGIGVTIEDTGGAEINTAVTAHLMLSTPESVRQHTCDFYNWVTSRHTRPGFADKAFDARGGSMTAPRGKGLGIEVEETALGVPFFAVGGS</sequence>
<dbReference type="AlphaFoldDB" id="A0A5J6MTH7"/>
<evidence type="ECO:0000259" key="6">
    <source>
        <dbReference type="SMART" id="SM00922"/>
    </source>
</evidence>
<dbReference type="SMART" id="SM00922">
    <property type="entry name" value="MR_MLE"/>
    <property type="match status" value="1"/>
</dbReference>
<gene>
    <name evidence="7" type="ORF">FRZ61_05880</name>
</gene>
<dbReference type="InterPro" id="IPR029065">
    <property type="entry name" value="Enolase_C-like"/>
</dbReference>
<evidence type="ECO:0000313" key="8">
    <source>
        <dbReference type="Proteomes" id="UP000325797"/>
    </source>
</evidence>
<accession>A0A5J6MTH7</accession>
<dbReference type="GO" id="GO:0046872">
    <property type="term" value="F:metal ion binding"/>
    <property type="evidence" value="ECO:0007669"/>
    <property type="project" value="UniProtKB-KW"/>
</dbReference>
<dbReference type="GO" id="GO:0016854">
    <property type="term" value="F:racemase and epimerase activity"/>
    <property type="evidence" value="ECO:0007669"/>
    <property type="project" value="UniProtKB-ARBA"/>
</dbReference>
<dbReference type="SFLD" id="SFLDS00001">
    <property type="entry name" value="Enolase"/>
    <property type="match status" value="1"/>
</dbReference>
<dbReference type="Gene3D" id="3.30.390.10">
    <property type="entry name" value="Enolase-like, N-terminal domain"/>
    <property type="match status" value="1"/>
</dbReference>
<dbReference type="InterPro" id="IPR029017">
    <property type="entry name" value="Enolase-like_N"/>
</dbReference>
<dbReference type="Proteomes" id="UP000325797">
    <property type="component" value="Chromosome"/>
</dbReference>
<organism evidence="7 8">
    <name type="scientific">Hypericibacter adhaerens</name>
    <dbReference type="NCBI Taxonomy" id="2602016"/>
    <lineage>
        <taxon>Bacteria</taxon>
        <taxon>Pseudomonadati</taxon>
        <taxon>Pseudomonadota</taxon>
        <taxon>Alphaproteobacteria</taxon>
        <taxon>Rhodospirillales</taxon>
        <taxon>Dongiaceae</taxon>
        <taxon>Hypericibacter</taxon>
    </lineage>
</organism>
<dbReference type="Pfam" id="PF13378">
    <property type="entry name" value="MR_MLE_C"/>
    <property type="match status" value="1"/>
</dbReference>
<keyword evidence="4" id="KW-0460">Magnesium</keyword>
<dbReference type="KEGG" id="hadh:FRZ61_05880"/>
<dbReference type="SFLD" id="SFLDG00180">
    <property type="entry name" value="muconate_cycloisomerase"/>
    <property type="match status" value="1"/>
</dbReference>
<dbReference type="PANTHER" id="PTHR48073">
    <property type="entry name" value="O-SUCCINYLBENZOATE SYNTHASE-RELATED"/>
    <property type="match status" value="1"/>
</dbReference>
<proteinExistence type="inferred from homology"/>
<dbReference type="SUPFAM" id="SSF54826">
    <property type="entry name" value="Enolase N-terminal domain-like"/>
    <property type="match status" value="1"/>
</dbReference>
<evidence type="ECO:0000313" key="7">
    <source>
        <dbReference type="EMBL" id="QEX20669.1"/>
    </source>
</evidence>
<evidence type="ECO:0000256" key="1">
    <source>
        <dbReference type="ARBA" id="ARBA00001946"/>
    </source>
</evidence>
<comment type="cofactor">
    <cofactor evidence="1">
        <name>Mg(2+)</name>
        <dbReference type="ChEBI" id="CHEBI:18420"/>
    </cofactor>
</comment>
<name>A0A5J6MTH7_9PROT</name>
<keyword evidence="3" id="KW-0479">Metal-binding</keyword>
<keyword evidence="5" id="KW-0413">Isomerase</keyword>
<dbReference type="PANTHER" id="PTHR48073:SF2">
    <property type="entry name" value="O-SUCCINYLBENZOATE SYNTHASE"/>
    <property type="match status" value="1"/>
</dbReference>
<dbReference type="GO" id="GO:0006518">
    <property type="term" value="P:peptide metabolic process"/>
    <property type="evidence" value="ECO:0007669"/>
    <property type="project" value="UniProtKB-ARBA"/>
</dbReference>
<dbReference type="InterPro" id="IPR036849">
    <property type="entry name" value="Enolase-like_C_sf"/>
</dbReference>
<reference evidence="7 8" key="1">
    <citation type="submission" date="2019-08" db="EMBL/GenBank/DDBJ databases">
        <title>Hyperibacter terrae gen. nov., sp. nov. and Hyperibacter viscosus sp. nov., two new members in the family Rhodospirillaceae isolated from the rhizosphere of Hypericum perforatum.</title>
        <authorList>
            <person name="Noviana Z."/>
        </authorList>
    </citation>
    <scope>NUCLEOTIDE SEQUENCE [LARGE SCALE GENOMIC DNA]</scope>
    <source>
        <strain evidence="7 8">R5959</strain>
    </source>
</reference>
<dbReference type="SUPFAM" id="SSF51604">
    <property type="entry name" value="Enolase C-terminal domain-like"/>
    <property type="match status" value="1"/>
</dbReference>
<dbReference type="Pfam" id="PF02746">
    <property type="entry name" value="MR_MLE_N"/>
    <property type="match status" value="1"/>
</dbReference>
<evidence type="ECO:0000256" key="5">
    <source>
        <dbReference type="ARBA" id="ARBA00023235"/>
    </source>
</evidence>
<evidence type="ECO:0000256" key="2">
    <source>
        <dbReference type="ARBA" id="ARBA00008031"/>
    </source>
</evidence>
<dbReference type="InterPro" id="IPR013342">
    <property type="entry name" value="Mandelate_racemase_C"/>
</dbReference>
<comment type="similarity">
    <text evidence="2">Belongs to the mandelate racemase/muconate lactonizing enzyme family.</text>
</comment>
<evidence type="ECO:0000256" key="4">
    <source>
        <dbReference type="ARBA" id="ARBA00022842"/>
    </source>
</evidence>
<keyword evidence="8" id="KW-1185">Reference proteome</keyword>
<protein>
    <submittedName>
        <fullName evidence="7">Muconate-lactonizing protein</fullName>
    </submittedName>
</protein>
<dbReference type="RefSeq" id="WP_225309083.1">
    <property type="nucleotide sequence ID" value="NZ_CP042582.1"/>
</dbReference>
<dbReference type="InterPro" id="IPR013341">
    <property type="entry name" value="Mandelate_racemase_N_dom"/>
</dbReference>
<evidence type="ECO:0000256" key="3">
    <source>
        <dbReference type="ARBA" id="ARBA00022723"/>
    </source>
</evidence>
<dbReference type="FunFam" id="3.30.390.10:FF:000009">
    <property type="entry name" value="Hydrophobic dipeptide epimerase"/>
    <property type="match status" value="1"/>
</dbReference>
<feature type="domain" description="Mandelate racemase/muconate lactonizing enzyme C-terminal" evidence="6">
    <location>
        <begin position="144"/>
        <end position="237"/>
    </location>
</feature>
<dbReference type="EMBL" id="CP042582">
    <property type="protein sequence ID" value="QEX20669.1"/>
    <property type="molecule type" value="Genomic_DNA"/>
</dbReference>